<dbReference type="GeneID" id="20079673"/>
<keyword evidence="3 9" id="KW-0436">Ligase</keyword>
<evidence type="ECO:0000313" key="9">
    <source>
        <dbReference type="EMBL" id="ETW06340.1"/>
    </source>
</evidence>
<evidence type="ECO:0000256" key="6">
    <source>
        <dbReference type="ARBA" id="ARBA00022917"/>
    </source>
</evidence>
<evidence type="ECO:0000256" key="1">
    <source>
        <dbReference type="ARBA" id="ARBA00008226"/>
    </source>
</evidence>
<sequence length="533" mass="58655">MVWTRVGTHGARRWRSVVVLRHHARGRSITAWTPSRGLHGAASTFPRTPIKDLMSIPKPREHDAVADAPVTTVCGWVKTIRRQKNLSFITINDGSSFQSLQVVCDASSICAESLADVSVGSSVTVTGVVSHAPKSGQVEVNAQSVAVLGPSDPATYPLSKKYHSLEFVREHLHLRPRTNTFGAVTRVRNALSQGLHQYFQSQGFVQVHTPILTSIDAEGAGEQFRVVRDTESPSADGTDGHFFGLPAYLTVSGQLHAEMYASALSNVYTFGPTFRAENSNTSRHLSEFWMVEPEMAFAGLDECMASAQGAVQRSIQHALETCPDDVSFFHAQYAKAEKGNLLGQLQSILDRDIPHITYTEAIAILDKAPVAFEVPPEWGMDLKTEHERYLAEKHVGGPVFVTDYPAALKAFYMRQNDVDDPARATVAGMDLLVPTVGELVGGSVREERLHVRKDVLDAWKCNVIYVWKVLEAKMRASGVDPAGLQWYLDLRRFGTVPHAGWGLGFERLVLFATGMDNIRDAIAVPRYPGACRH</sequence>
<reference evidence="9" key="1">
    <citation type="submission" date="2013-12" db="EMBL/GenBank/DDBJ databases">
        <title>The Genome Sequence of Aphanomyces invadans NJM9701.</title>
        <authorList>
            <consortium name="The Broad Institute Genomics Platform"/>
            <person name="Russ C."/>
            <person name="Tyler B."/>
            <person name="van West P."/>
            <person name="Dieguez-Uribeondo J."/>
            <person name="Young S.K."/>
            <person name="Zeng Q."/>
            <person name="Gargeya S."/>
            <person name="Fitzgerald M."/>
            <person name="Abouelleil A."/>
            <person name="Alvarado L."/>
            <person name="Chapman S.B."/>
            <person name="Gainer-Dewar J."/>
            <person name="Goldberg J."/>
            <person name="Griggs A."/>
            <person name="Gujja S."/>
            <person name="Hansen M."/>
            <person name="Howarth C."/>
            <person name="Imamovic A."/>
            <person name="Ireland A."/>
            <person name="Larimer J."/>
            <person name="McCowan C."/>
            <person name="Murphy C."/>
            <person name="Pearson M."/>
            <person name="Poon T.W."/>
            <person name="Priest M."/>
            <person name="Roberts A."/>
            <person name="Saif S."/>
            <person name="Shea T."/>
            <person name="Sykes S."/>
            <person name="Wortman J."/>
            <person name="Nusbaum C."/>
            <person name="Birren B."/>
        </authorList>
    </citation>
    <scope>NUCLEOTIDE SEQUENCE [LARGE SCALE GENOMIC DNA]</scope>
    <source>
        <strain evidence="9">NJM9701</strain>
    </source>
</reference>
<dbReference type="InterPro" id="IPR002312">
    <property type="entry name" value="Asp/Asn-tRNA-synth_IIb"/>
</dbReference>
<dbReference type="PANTHER" id="PTHR22594:SF34">
    <property type="entry name" value="ASPARAGINE--TRNA LIGASE, MITOCHONDRIAL-RELATED"/>
    <property type="match status" value="1"/>
</dbReference>
<evidence type="ECO:0000256" key="5">
    <source>
        <dbReference type="ARBA" id="ARBA00022840"/>
    </source>
</evidence>
<dbReference type="EC" id="6.1.1.22" evidence="2"/>
<dbReference type="GO" id="GO:0005739">
    <property type="term" value="C:mitochondrion"/>
    <property type="evidence" value="ECO:0007669"/>
    <property type="project" value="TreeGrafter"/>
</dbReference>
<dbReference type="InterPro" id="IPR004522">
    <property type="entry name" value="Asn-tRNA-ligase"/>
</dbReference>
<protein>
    <recommendedName>
        <fullName evidence="2">asparagine--tRNA ligase</fullName>
        <ecNumber evidence="2">6.1.1.22</ecNumber>
    </recommendedName>
</protein>
<dbReference type="SUPFAM" id="SSF55681">
    <property type="entry name" value="Class II aaRS and biotin synthetases"/>
    <property type="match status" value="1"/>
</dbReference>
<dbReference type="PROSITE" id="PS50862">
    <property type="entry name" value="AA_TRNA_LIGASE_II"/>
    <property type="match status" value="1"/>
</dbReference>
<dbReference type="PANTHER" id="PTHR22594">
    <property type="entry name" value="ASPARTYL/LYSYL-TRNA SYNTHETASE"/>
    <property type="match status" value="1"/>
</dbReference>
<gene>
    <name evidence="9" type="ORF">H310_02623</name>
</gene>
<keyword evidence="7" id="KW-0030">Aminoacyl-tRNA synthetase</keyword>
<comment type="similarity">
    <text evidence="1">Belongs to the class-II aminoacyl-tRNA synthetase family.</text>
</comment>
<proteinExistence type="inferred from homology"/>
<dbReference type="InterPro" id="IPR045864">
    <property type="entry name" value="aa-tRNA-synth_II/BPL/LPL"/>
</dbReference>
<dbReference type="EMBL" id="KI913955">
    <property type="protein sequence ID" value="ETW06340.1"/>
    <property type="molecule type" value="Genomic_DNA"/>
</dbReference>
<dbReference type="STRING" id="157072.A0A024UJH9"/>
<dbReference type="InterPro" id="IPR006195">
    <property type="entry name" value="aa-tRNA-synth_II"/>
</dbReference>
<dbReference type="Pfam" id="PF00152">
    <property type="entry name" value="tRNA-synt_2"/>
    <property type="match status" value="1"/>
</dbReference>
<dbReference type="InterPro" id="IPR004365">
    <property type="entry name" value="NA-bd_OB_tRNA"/>
</dbReference>
<dbReference type="RefSeq" id="XP_008864415.1">
    <property type="nucleotide sequence ID" value="XM_008866193.1"/>
</dbReference>
<dbReference type="NCBIfam" id="TIGR00457">
    <property type="entry name" value="asnS"/>
    <property type="match status" value="1"/>
</dbReference>
<name>A0A024UJH9_9STRA</name>
<evidence type="ECO:0000256" key="4">
    <source>
        <dbReference type="ARBA" id="ARBA00022741"/>
    </source>
</evidence>
<dbReference type="GO" id="GO:0005524">
    <property type="term" value="F:ATP binding"/>
    <property type="evidence" value="ECO:0007669"/>
    <property type="project" value="UniProtKB-KW"/>
</dbReference>
<dbReference type="Pfam" id="PF01336">
    <property type="entry name" value="tRNA_anti-codon"/>
    <property type="match status" value="1"/>
</dbReference>
<dbReference type="NCBIfam" id="NF003037">
    <property type="entry name" value="PRK03932.1"/>
    <property type="match status" value="1"/>
</dbReference>
<keyword evidence="4" id="KW-0547">Nucleotide-binding</keyword>
<dbReference type="GO" id="GO:0004816">
    <property type="term" value="F:asparagine-tRNA ligase activity"/>
    <property type="evidence" value="ECO:0007669"/>
    <property type="project" value="UniProtKB-EC"/>
</dbReference>
<dbReference type="InterPro" id="IPR004364">
    <property type="entry name" value="Aa-tRNA-synt_II"/>
</dbReference>
<dbReference type="PRINTS" id="PR01042">
    <property type="entry name" value="TRNASYNTHASP"/>
</dbReference>
<dbReference type="HAMAP" id="MF_00534">
    <property type="entry name" value="Asn_tRNA_synth"/>
    <property type="match status" value="1"/>
</dbReference>
<dbReference type="GO" id="GO:0003676">
    <property type="term" value="F:nucleic acid binding"/>
    <property type="evidence" value="ECO:0007669"/>
    <property type="project" value="InterPro"/>
</dbReference>
<dbReference type="OrthoDB" id="1931232at2759"/>
<keyword evidence="5" id="KW-0067">ATP-binding</keyword>
<evidence type="ECO:0000256" key="7">
    <source>
        <dbReference type="ARBA" id="ARBA00023146"/>
    </source>
</evidence>
<organism evidence="9">
    <name type="scientific">Aphanomyces invadans</name>
    <dbReference type="NCBI Taxonomy" id="157072"/>
    <lineage>
        <taxon>Eukaryota</taxon>
        <taxon>Sar</taxon>
        <taxon>Stramenopiles</taxon>
        <taxon>Oomycota</taxon>
        <taxon>Saprolegniomycetes</taxon>
        <taxon>Saprolegniales</taxon>
        <taxon>Verrucalvaceae</taxon>
        <taxon>Aphanomyces</taxon>
    </lineage>
</organism>
<dbReference type="FunFam" id="3.30.930.10:FF:000016">
    <property type="entry name" value="Asparagine--tRNA ligase"/>
    <property type="match status" value="1"/>
</dbReference>
<dbReference type="Gene3D" id="2.40.50.140">
    <property type="entry name" value="Nucleic acid-binding proteins"/>
    <property type="match status" value="1"/>
</dbReference>
<evidence type="ECO:0000259" key="8">
    <source>
        <dbReference type="PROSITE" id="PS50862"/>
    </source>
</evidence>
<accession>A0A024UJH9</accession>
<dbReference type="eggNOG" id="KOG0554">
    <property type="taxonomic scope" value="Eukaryota"/>
</dbReference>
<dbReference type="CDD" id="cd00776">
    <property type="entry name" value="AsxRS_core"/>
    <property type="match status" value="1"/>
</dbReference>
<dbReference type="Gene3D" id="3.30.930.10">
    <property type="entry name" value="Bira Bifunctional Protein, Domain 2"/>
    <property type="match status" value="1"/>
</dbReference>
<evidence type="ECO:0000256" key="3">
    <source>
        <dbReference type="ARBA" id="ARBA00022598"/>
    </source>
</evidence>
<dbReference type="GO" id="GO:0006421">
    <property type="term" value="P:asparaginyl-tRNA aminoacylation"/>
    <property type="evidence" value="ECO:0007669"/>
    <property type="project" value="InterPro"/>
</dbReference>
<dbReference type="InterPro" id="IPR012340">
    <property type="entry name" value="NA-bd_OB-fold"/>
</dbReference>
<evidence type="ECO:0000256" key="2">
    <source>
        <dbReference type="ARBA" id="ARBA00012816"/>
    </source>
</evidence>
<feature type="domain" description="Aminoacyl-transfer RNA synthetases class-II family profile" evidence="8">
    <location>
        <begin position="186"/>
        <end position="525"/>
    </location>
</feature>
<dbReference type="AlphaFoldDB" id="A0A024UJH9"/>
<dbReference type="SUPFAM" id="SSF50249">
    <property type="entry name" value="Nucleic acid-binding proteins"/>
    <property type="match status" value="1"/>
</dbReference>
<dbReference type="VEuPathDB" id="FungiDB:H310_02623"/>
<keyword evidence="6" id="KW-0648">Protein biosynthesis</keyword>
<dbReference type="CDD" id="cd04318">
    <property type="entry name" value="EcAsnRS_like_N"/>
    <property type="match status" value="1"/>
</dbReference>